<dbReference type="PANTHER" id="PTHR43591">
    <property type="entry name" value="METHYLTRANSFERASE"/>
    <property type="match status" value="1"/>
</dbReference>
<proteinExistence type="predicted"/>
<evidence type="ECO:0000313" key="2">
    <source>
        <dbReference type="EMBL" id="HJB08142.1"/>
    </source>
</evidence>
<dbReference type="AlphaFoldDB" id="A0A9D2L8T3"/>
<gene>
    <name evidence="2" type="ORF">H9716_09835</name>
</gene>
<dbReference type="EMBL" id="DWYS01000117">
    <property type="protein sequence ID" value="HJB08142.1"/>
    <property type="molecule type" value="Genomic_DNA"/>
</dbReference>
<name>A0A9D2L8T3_9FIRM</name>
<sequence length="257" mass="29197">MSTYAEENITYWTRRAPSYSDVNQEELSTNQHSVWSRVIDQRIQSHFGNRSREQIHLLDVGTGPGFFAIILAELGYPVTAVDYTEAMLDQARKNAGPLASVIDFRRMDAEQLTFPDGAFDVIVSRNLTWNLPSPDRAYSQWTRVLKQNGLLLNFDANWYRYLFSPAANVLHLEDRKNVRESNAADDTAGTDVDAMEAIARQAPLSSRRRPAWDLHILHGLGMSVSADQEIWKQVWTENERINNASTPMFLVHAVKAS</sequence>
<keyword evidence="2" id="KW-0489">Methyltransferase</keyword>
<comment type="caution">
    <text evidence="2">The sequence shown here is derived from an EMBL/GenBank/DDBJ whole genome shotgun (WGS) entry which is preliminary data.</text>
</comment>
<evidence type="ECO:0000313" key="3">
    <source>
        <dbReference type="Proteomes" id="UP000886804"/>
    </source>
</evidence>
<keyword evidence="2" id="KW-0808">Transferase</keyword>
<feature type="domain" description="Methyltransferase type 11" evidence="1">
    <location>
        <begin position="58"/>
        <end position="152"/>
    </location>
</feature>
<dbReference type="Pfam" id="PF08241">
    <property type="entry name" value="Methyltransf_11"/>
    <property type="match status" value="1"/>
</dbReference>
<reference evidence="2" key="2">
    <citation type="submission" date="2021-04" db="EMBL/GenBank/DDBJ databases">
        <authorList>
            <person name="Gilroy R."/>
        </authorList>
    </citation>
    <scope>NUCLEOTIDE SEQUENCE</scope>
    <source>
        <strain evidence="2">CHK188-4685</strain>
    </source>
</reference>
<dbReference type="GO" id="GO:0032259">
    <property type="term" value="P:methylation"/>
    <property type="evidence" value="ECO:0007669"/>
    <property type="project" value="UniProtKB-KW"/>
</dbReference>
<dbReference type="CDD" id="cd02440">
    <property type="entry name" value="AdoMet_MTases"/>
    <property type="match status" value="1"/>
</dbReference>
<dbReference type="InterPro" id="IPR029063">
    <property type="entry name" value="SAM-dependent_MTases_sf"/>
</dbReference>
<reference evidence="2" key="1">
    <citation type="journal article" date="2021" name="PeerJ">
        <title>Extensive microbial diversity within the chicken gut microbiome revealed by metagenomics and culture.</title>
        <authorList>
            <person name="Gilroy R."/>
            <person name="Ravi A."/>
            <person name="Getino M."/>
            <person name="Pursley I."/>
            <person name="Horton D.L."/>
            <person name="Alikhan N.F."/>
            <person name="Baker D."/>
            <person name="Gharbi K."/>
            <person name="Hall N."/>
            <person name="Watson M."/>
            <person name="Adriaenssens E.M."/>
            <person name="Foster-Nyarko E."/>
            <person name="Jarju S."/>
            <person name="Secka A."/>
            <person name="Antonio M."/>
            <person name="Oren A."/>
            <person name="Chaudhuri R.R."/>
            <person name="La Ragione R."/>
            <person name="Hildebrand F."/>
            <person name="Pallen M.J."/>
        </authorList>
    </citation>
    <scope>NUCLEOTIDE SEQUENCE</scope>
    <source>
        <strain evidence="2">CHK188-4685</strain>
    </source>
</reference>
<evidence type="ECO:0000259" key="1">
    <source>
        <dbReference type="Pfam" id="PF08241"/>
    </source>
</evidence>
<dbReference type="InterPro" id="IPR013216">
    <property type="entry name" value="Methyltransf_11"/>
</dbReference>
<protein>
    <submittedName>
        <fullName evidence="2">Class I SAM-dependent methyltransferase</fullName>
    </submittedName>
</protein>
<dbReference type="SUPFAM" id="SSF53335">
    <property type="entry name" value="S-adenosyl-L-methionine-dependent methyltransferases"/>
    <property type="match status" value="1"/>
</dbReference>
<dbReference type="GO" id="GO:0008757">
    <property type="term" value="F:S-adenosylmethionine-dependent methyltransferase activity"/>
    <property type="evidence" value="ECO:0007669"/>
    <property type="project" value="InterPro"/>
</dbReference>
<dbReference type="PANTHER" id="PTHR43591:SF24">
    <property type="entry name" value="2-METHOXY-6-POLYPRENYL-1,4-BENZOQUINOL METHYLASE, MITOCHONDRIAL"/>
    <property type="match status" value="1"/>
</dbReference>
<organism evidence="2 3">
    <name type="scientific">Candidatus Enterocloster faecavium</name>
    <dbReference type="NCBI Taxonomy" id="2838560"/>
    <lineage>
        <taxon>Bacteria</taxon>
        <taxon>Bacillati</taxon>
        <taxon>Bacillota</taxon>
        <taxon>Clostridia</taxon>
        <taxon>Lachnospirales</taxon>
        <taxon>Lachnospiraceae</taxon>
        <taxon>Enterocloster</taxon>
    </lineage>
</organism>
<dbReference type="Proteomes" id="UP000886804">
    <property type="component" value="Unassembled WGS sequence"/>
</dbReference>
<dbReference type="Gene3D" id="3.40.50.150">
    <property type="entry name" value="Vaccinia Virus protein VP39"/>
    <property type="match status" value="1"/>
</dbReference>
<accession>A0A9D2L8T3</accession>